<keyword evidence="3" id="KW-1185">Reference proteome</keyword>
<keyword evidence="1" id="KW-0812">Transmembrane</keyword>
<evidence type="ECO:0000313" key="3">
    <source>
        <dbReference type="Proteomes" id="UP001432322"/>
    </source>
</evidence>
<evidence type="ECO:0000256" key="1">
    <source>
        <dbReference type="SAM" id="Phobius"/>
    </source>
</evidence>
<accession>A0AAV5UWB7</accession>
<reference evidence="2" key="1">
    <citation type="submission" date="2023-10" db="EMBL/GenBank/DDBJ databases">
        <title>Genome assembly of Pristionchus species.</title>
        <authorList>
            <person name="Yoshida K."/>
            <person name="Sommer R.J."/>
        </authorList>
    </citation>
    <scope>NUCLEOTIDE SEQUENCE</scope>
    <source>
        <strain evidence="2">RS5133</strain>
    </source>
</reference>
<evidence type="ECO:0000313" key="2">
    <source>
        <dbReference type="EMBL" id="GMT09855.1"/>
    </source>
</evidence>
<sequence>IDEGASLQLVPDQNLLSGAELYWQSSGSPISEYQPFLSCSEQDPNVVVAENERDLLMINIDETSAVQRVYASNGTKSISVQIKITRKAMQSTDVSAALTWIGIVSGFFVAMIVFVIIVRLMKRRSKPTKKESENPVKAA</sequence>
<dbReference type="AlphaFoldDB" id="A0AAV5UWB7"/>
<dbReference type="EMBL" id="BTSY01000001">
    <property type="protein sequence ID" value="GMT09855.1"/>
    <property type="molecule type" value="Genomic_DNA"/>
</dbReference>
<dbReference type="Proteomes" id="UP001432322">
    <property type="component" value="Unassembled WGS sequence"/>
</dbReference>
<feature type="non-terminal residue" evidence="2">
    <location>
        <position position="1"/>
    </location>
</feature>
<comment type="caution">
    <text evidence="2">The sequence shown here is derived from an EMBL/GenBank/DDBJ whole genome shotgun (WGS) entry which is preliminary data.</text>
</comment>
<organism evidence="2 3">
    <name type="scientific">Pristionchus fissidentatus</name>
    <dbReference type="NCBI Taxonomy" id="1538716"/>
    <lineage>
        <taxon>Eukaryota</taxon>
        <taxon>Metazoa</taxon>
        <taxon>Ecdysozoa</taxon>
        <taxon>Nematoda</taxon>
        <taxon>Chromadorea</taxon>
        <taxon>Rhabditida</taxon>
        <taxon>Rhabditina</taxon>
        <taxon>Diplogasteromorpha</taxon>
        <taxon>Diplogasteroidea</taxon>
        <taxon>Neodiplogasteridae</taxon>
        <taxon>Pristionchus</taxon>
    </lineage>
</organism>
<name>A0AAV5UWB7_9BILA</name>
<feature type="non-terminal residue" evidence="2">
    <location>
        <position position="139"/>
    </location>
</feature>
<protein>
    <submittedName>
        <fullName evidence="2">Uncharacterized protein</fullName>
    </submittedName>
</protein>
<proteinExistence type="predicted"/>
<keyword evidence="1" id="KW-0472">Membrane</keyword>
<keyword evidence="1" id="KW-1133">Transmembrane helix</keyword>
<gene>
    <name evidence="2" type="ORF">PFISCL1PPCAC_1152</name>
</gene>
<feature type="transmembrane region" description="Helical" evidence="1">
    <location>
        <begin position="97"/>
        <end position="120"/>
    </location>
</feature>